<reference evidence="2" key="3">
    <citation type="submission" date="2022-06" db="UniProtKB">
        <authorList>
            <consortium name="EnsemblPlants"/>
        </authorList>
    </citation>
    <scope>IDENTIFICATION</scope>
</reference>
<organism evidence="2 3">
    <name type="scientific">Triticum urartu</name>
    <name type="common">Red wild einkorn</name>
    <name type="synonym">Crithodium urartu</name>
    <dbReference type="NCBI Taxonomy" id="4572"/>
    <lineage>
        <taxon>Eukaryota</taxon>
        <taxon>Viridiplantae</taxon>
        <taxon>Streptophyta</taxon>
        <taxon>Embryophyta</taxon>
        <taxon>Tracheophyta</taxon>
        <taxon>Spermatophyta</taxon>
        <taxon>Magnoliopsida</taxon>
        <taxon>Liliopsida</taxon>
        <taxon>Poales</taxon>
        <taxon>Poaceae</taxon>
        <taxon>BOP clade</taxon>
        <taxon>Pooideae</taxon>
        <taxon>Triticodae</taxon>
        <taxon>Triticeae</taxon>
        <taxon>Triticinae</taxon>
        <taxon>Triticum</taxon>
    </lineage>
</organism>
<dbReference type="EnsemblPlants" id="TuG1812G0500001567.01.T01">
    <property type="protein sequence ID" value="TuG1812G0500001567.01.T01.cds267236"/>
    <property type="gene ID" value="TuG1812G0500001567.01"/>
</dbReference>
<dbReference type="AlphaFoldDB" id="A0A8R7UGS2"/>
<evidence type="ECO:0000313" key="3">
    <source>
        <dbReference type="Proteomes" id="UP000015106"/>
    </source>
</evidence>
<reference evidence="3" key="1">
    <citation type="journal article" date="2013" name="Nature">
        <title>Draft genome of the wheat A-genome progenitor Triticum urartu.</title>
        <authorList>
            <person name="Ling H.Q."/>
            <person name="Zhao S."/>
            <person name="Liu D."/>
            <person name="Wang J."/>
            <person name="Sun H."/>
            <person name="Zhang C."/>
            <person name="Fan H."/>
            <person name="Li D."/>
            <person name="Dong L."/>
            <person name="Tao Y."/>
            <person name="Gao C."/>
            <person name="Wu H."/>
            <person name="Li Y."/>
            <person name="Cui Y."/>
            <person name="Guo X."/>
            <person name="Zheng S."/>
            <person name="Wang B."/>
            <person name="Yu K."/>
            <person name="Liang Q."/>
            <person name="Yang W."/>
            <person name="Lou X."/>
            <person name="Chen J."/>
            <person name="Feng M."/>
            <person name="Jian J."/>
            <person name="Zhang X."/>
            <person name="Luo G."/>
            <person name="Jiang Y."/>
            <person name="Liu J."/>
            <person name="Wang Z."/>
            <person name="Sha Y."/>
            <person name="Zhang B."/>
            <person name="Wu H."/>
            <person name="Tang D."/>
            <person name="Shen Q."/>
            <person name="Xue P."/>
            <person name="Zou S."/>
            <person name="Wang X."/>
            <person name="Liu X."/>
            <person name="Wang F."/>
            <person name="Yang Y."/>
            <person name="An X."/>
            <person name="Dong Z."/>
            <person name="Zhang K."/>
            <person name="Zhang X."/>
            <person name="Luo M.C."/>
            <person name="Dvorak J."/>
            <person name="Tong Y."/>
            <person name="Wang J."/>
            <person name="Yang H."/>
            <person name="Li Z."/>
            <person name="Wang D."/>
            <person name="Zhang A."/>
            <person name="Wang J."/>
        </authorList>
    </citation>
    <scope>NUCLEOTIDE SEQUENCE</scope>
    <source>
        <strain evidence="3">cv. G1812</strain>
    </source>
</reference>
<accession>A0A8R7UGS2</accession>
<evidence type="ECO:0000313" key="2">
    <source>
        <dbReference type="EnsemblPlants" id="TuG1812G0500001567.01.T01.cds267236"/>
    </source>
</evidence>
<sequence length="350" mass="36630">MELSSSQKMLAADSPIRERADAISVLRSARALPAAGSSSAEADRKASMTGDESRTASYMSSTLKSFSAERRVMATASVKSSMWSMMQRARSAKTPLPTLAWQPLKTRPQRSCSVERPTLMVCLNALIHVTISVSSASHVIRTTSSMLDFSYPSARTDASNAFRRATSNICVHSVTYPAATMMSAMDRSRSMVSGVYGGLGSAAAGAVSGGWRTHRSASCPPCSNEGGRLIDLQVSVLGSSSAWNSSSRNAMARCSTAVTRCAPETYLLLASGFLASADARAEMRAMAASTGGSPLAHLSREFSVCAIRSSTAAANFSSVASGRLSGAWPSRPAINASISPDNSDTPGSPQ</sequence>
<feature type="compositionally biased region" description="Basic and acidic residues" evidence="1">
    <location>
        <begin position="41"/>
        <end position="54"/>
    </location>
</feature>
<dbReference type="Proteomes" id="UP000015106">
    <property type="component" value="Chromosome 5"/>
</dbReference>
<protein>
    <submittedName>
        <fullName evidence="2">Uncharacterized protein</fullName>
    </submittedName>
</protein>
<proteinExistence type="predicted"/>
<evidence type="ECO:0000256" key="1">
    <source>
        <dbReference type="SAM" id="MobiDB-lite"/>
    </source>
</evidence>
<feature type="region of interest" description="Disordered" evidence="1">
    <location>
        <begin position="34"/>
        <end position="54"/>
    </location>
</feature>
<keyword evidence="3" id="KW-1185">Reference proteome</keyword>
<reference evidence="2" key="2">
    <citation type="submission" date="2018-03" db="EMBL/GenBank/DDBJ databases">
        <title>The Triticum urartu genome reveals the dynamic nature of wheat genome evolution.</title>
        <authorList>
            <person name="Ling H."/>
            <person name="Ma B."/>
            <person name="Shi X."/>
            <person name="Liu H."/>
            <person name="Dong L."/>
            <person name="Sun H."/>
            <person name="Cao Y."/>
            <person name="Gao Q."/>
            <person name="Zheng S."/>
            <person name="Li Y."/>
            <person name="Yu Y."/>
            <person name="Du H."/>
            <person name="Qi M."/>
            <person name="Li Y."/>
            <person name="Yu H."/>
            <person name="Cui Y."/>
            <person name="Wang N."/>
            <person name="Chen C."/>
            <person name="Wu H."/>
            <person name="Zhao Y."/>
            <person name="Zhang J."/>
            <person name="Li Y."/>
            <person name="Zhou W."/>
            <person name="Zhang B."/>
            <person name="Hu W."/>
            <person name="Eijk M."/>
            <person name="Tang J."/>
            <person name="Witsenboer H."/>
            <person name="Zhao S."/>
            <person name="Li Z."/>
            <person name="Zhang A."/>
            <person name="Wang D."/>
            <person name="Liang C."/>
        </authorList>
    </citation>
    <scope>NUCLEOTIDE SEQUENCE [LARGE SCALE GENOMIC DNA]</scope>
    <source>
        <strain evidence="2">cv. G1812</strain>
    </source>
</reference>
<dbReference type="Gramene" id="TuG1812G0500001567.01.T01">
    <property type="protein sequence ID" value="TuG1812G0500001567.01.T01.cds267236"/>
    <property type="gene ID" value="TuG1812G0500001567.01"/>
</dbReference>
<name>A0A8R7UGS2_TRIUA</name>